<reference evidence="2 3" key="1">
    <citation type="journal article" date="2018" name="Int. J. Syst. Evol. Microbiol.">
        <title>Zhouia spongiae sp. nov., isolated from a marine sponge.</title>
        <authorList>
            <person name="Zhuang L."/>
            <person name="Lin B."/>
            <person name="Qin F."/>
            <person name="Luo L."/>
        </authorList>
    </citation>
    <scope>NUCLEOTIDE SEQUENCE [LARGE SCALE GENOMIC DNA]</scope>
    <source>
        <strain evidence="2 3">HN-Y44</strain>
    </source>
</reference>
<sequence length="288" mass="33044">MKVYIYHIKYLTGVAICLLGCRYAEAQQRKLELSVTSGSTVSWISQELKVGETKNKNGVLFGLRSSLYLNDNWSLGLEVEYQSYRSDVRLNNVRDSYNTTDFDQEPFEFRYTANSYNEVQRIENINVPVTLQYETDGRKVRFYALTGVKAGFVINGTTQTRIGSLVTSGYYPQYNAELFNPKFMGFGTFNNVKSAQKDLDAKMAWSATFESGIKCFLNKKNAVYFGLFFDVGMNYIVDNEPTAKQLIVYPSDEYPVDLQYNSLSNTPYAEKMRLSSFGLKMRYSFFND</sequence>
<dbReference type="Gene3D" id="2.40.160.20">
    <property type="match status" value="1"/>
</dbReference>
<organism evidence="2 3">
    <name type="scientific">Zhouia spongiae</name>
    <dbReference type="NCBI Taxonomy" id="2202721"/>
    <lineage>
        <taxon>Bacteria</taxon>
        <taxon>Pseudomonadati</taxon>
        <taxon>Bacteroidota</taxon>
        <taxon>Flavobacteriia</taxon>
        <taxon>Flavobacteriales</taxon>
        <taxon>Flavobacteriaceae</taxon>
        <taxon>Zhouia</taxon>
    </lineage>
</organism>
<evidence type="ECO:0000313" key="2">
    <source>
        <dbReference type="EMBL" id="UNY98835.1"/>
    </source>
</evidence>
<dbReference type="InterPro" id="IPR025665">
    <property type="entry name" value="Beta-barrel_OMP_2"/>
</dbReference>
<dbReference type="Proteomes" id="UP000829476">
    <property type="component" value="Chromosome"/>
</dbReference>
<gene>
    <name evidence="2" type="ORF">MQE36_00425</name>
</gene>
<dbReference type="Pfam" id="PF13568">
    <property type="entry name" value="OMP_b-brl_2"/>
    <property type="match status" value="1"/>
</dbReference>
<name>A0ABY3YLX4_9FLAO</name>
<feature type="domain" description="Outer membrane protein beta-barrel" evidence="1">
    <location>
        <begin position="26"/>
        <end position="218"/>
    </location>
</feature>
<dbReference type="EMBL" id="CP094326">
    <property type="protein sequence ID" value="UNY98835.1"/>
    <property type="molecule type" value="Genomic_DNA"/>
</dbReference>
<dbReference type="RefSeq" id="WP_242937241.1">
    <property type="nucleotide sequence ID" value="NZ_CP094326.1"/>
</dbReference>
<keyword evidence="3" id="KW-1185">Reference proteome</keyword>
<accession>A0ABY3YLX4</accession>
<evidence type="ECO:0000313" key="3">
    <source>
        <dbReference type="Proteomes" id="UP000829476"/>
    </source>
</evidence>
<protein>
    <submittedName>
        <fullName evidence="2">PorT family protein</fullName>
    </submittedName>
</protein>
<proteinExistence type="predicted"/>
<evidence type="ECO:0000259" key="1">
    <source>
        <dbReference type="Pfam" id="PF13568"/>
    </source>
</evidence>